<evidence type="ECO:0000313" key="1">
    <source>
        <dbReference type="EMBL" id="CAL8128475.1"/>
    </source>
</evidence>
<accession>A0ABP1RHK3</accession>
<protein>
    <submittedName>
        <fullName evidence="1">Uncharacterized protein</fullName>
    </submittedName>
</protein>
<dbReference type="Proteomes" id="UP001642540">
    <property type="component" value="Unassembled WGS sequence"/>
</dbReference>
<keyword evidence="2" id="KW-1185">Reference proteome</keyword>
<dbReference type="EMBL" id="CAXLJM020000075">
    <property type="protein sequence ID" value="CAL8128475.1"/>
    <property type="molecule type" value="Genomic_DNA"/>
</dbReference>
<organism evidence="1 2">
    <name type="scientific">Orchesella dallaii</name>
    <dbReference type="NCBI Taxonomy" id="48710"/>
    <lineage>
        <taxon>Eukaryota</taxon>
        <taxon>Metazoa</taxon>
        <taxon>Ecdysozoa</taxon>
        <taxon>Arthropoda</taxon>
        <taxon>Hexapoda</taxon>
        <taxon>Collembola</taxon>
        <taxon>Entomobryomorpha</taxon>
        <taxon>Entomobryoidea</taxon>
        <taxon>Orchesellidae</taxon>
        <taxon>Orchesellinae</taxon>
        <taxon>Orchesella</taxon>
    </lineage>
</organism>
<reference evidence="1 2" key="1">
    <citation type="submission" date="2024-08" db="EMBL/GenBank/DDBJ databases">
        <authorList>
            <person name="Cucini C."/>
            <person name="Frati F."/>
        </authorList>
    </citation>
    <scope>NUCLEOTIDE SEQUENCE [LARGE SCALE GENOMIC DNA]</scope>
</reference>
<comment type="caution">
    <text evidence="1">The sequence shown here is derived from an EMBL/GenBank/DDBJ whole genome shotgun (WGS) entry which is preliminary data.</text>
</comment>
<proteinExistence type="predicted"/>
<evidence type="ECO:0000313" key="2">
    <source>
        <dbReference type="Proteomes" id="UP001642540"/>
    </source>
</evidence>
<gene>
    <name evidence="1" type="ORF">ODALV1_LOCUS22254</name>
</gene>
<sequence length="195" mass="22531">MNATVGNPTDLIYDRDIRALPTIKLFVDINNYNTFHVDCNGFCNEKQMKFDPEASDKMLSVLDYHKSLFWNGNGKLVDTELLIPDLNSFPFFEKDPLKCLRHIMEYRADVRKSYLCGSLIMATSYLAQTHNLTIKLHDYFNTSDTNGVDQSGDNMFISGPYALKLLKKKFLPLNKHHFPPTRKYEGYLLQSQKCT</sequence>
<name>A0ABP1RHK3_9HEXA</name>